<sequence length="132" mass="14756">MGELETKGQEDDKLSSEFAASGRTGRRNAVPDVDVQGIDPDAIKLAERISHINTTDEEIHQSTSSTSDNATRSQSELHIDLYPILCNVMRIQLKSDNHTIHFLDRCYVAAGSLTSPRYSQLNIDYFGMLTNR</sequence>
<evidence type="ECO:0000313" key="5">
    <source>
        <dbReference type="Proteomes" id="UP000036681"/>
    </source>
</evidence>
<name>A0A9J2PLY3_ASCLU</name>
<comment type="similarity">
    <text evidence="2">Belongs to the PKI family.</text>
</comment>
<keyword evidence="5" id="KW-1185">Reference proteome</keyword>
<feature type="region of interest" description="Disordered" evidence="4">
    <location>
        <begin position="1"/>
        <end position="35"/>
    </location>
</feature>
<evidence type="ECO:0000256" key="4">
    <source>
        <dbReference type="SAM" id="MobiDB-lite"/>
    </source>
</evidence>
<feature type="compositionally biased region" description="Basic and acidic residues" evidence="4">
    <location>
        <begin position="1"/>
        <end position="15"/>
    </location>
</feature>
<dbReference type="Pfam" id="PF02827">
    <property type="entry name" value="PKI"/>
    <property type="match status" value="1"/>
</dbReference>
<evidence type="ECO:0000256" key="3">
    <source>
        <dbReference type="ARBA" id="ARBA00023013"/>
    </source>
</evidence>
<reference evidence="6" key="1">
    <citation type="submission" date="2023-03" db="UniProtKB">
        <authorList>
            <consortium name="WormBaseParasite"/>
        </authorList>
    </citation>
    <scope>IDENTIFICATION</scope>
</reference>
<feature type="compositionally biased region" description="Polar residues" evidence="4">
    <location>
        <begin position="61"/>
        <end position="73"/>
    </location>
</feature>
<proteinExistence type="inferred from homology"/>
<accession>A0A9J2PLY3</accession>
<protein>
    <submittedName>
        <fullName evidence="6">Uncharacterized protein</fullName>
    </submittedName>
</protein>
<organism evidence="5 6">
    <name type="scientific">Ascaris lumbricoides</name>
    <name type="common">Giant roundworm</name>
    <dbReference type="NCBI Taxonomy" id="6252"/>
    <lineage>
        <taxon>Eukaryota</taxon>
        <taxon>Metazoa</taxon>
        <taxon>Ecdysozoa</taxon>
        <taxon>Nematoda</taxon>
        <taxon>Chromadorea</taxon>
        <taxon>Rhabditida</taxon>
        <taxon>Spirurina</taxon>
        <taxon>Ascaridomorpha</taxon>
        <taxon>Ascaridoidea</taxon>
        <taxon>Ascarididae</taxon>
        <taxon>Ascaris</taxon>
    </lineage>
</organism>
<dbReference type="GO" id="GO:0004862">
    <property type="term" value="F:cAMP-dependent protein kinase inhibitor activity"/>
    <property type="evidence" value="ECO:0007669"/>
    <property type="project" value="InterPro"/>
</dbReference>
<dbReference type="Proteomes" id="UP000036681">
    <property type="component" value="Unplaced"/>
</dbReference>
<dbReference type="InterPro" id="IPR004171">
    <property type="entry name" value="cAMP_dep_PKI"/>
</dbReference>
<feature type="region of interest" description="Disordered" evidence="4">
    <location>
        <begin position="53"/>
        <end position="73"/>
    </location>
</feature>
<keyword evidence="3" id="KW-0649">Protein kinase inhibitor</keyword>
<dbReference type="WBParaSite" id="ALUE_0001049801-mRNA-1">
    <property type="protein sequence ID" value="ALUE_0001049801-mRNA-1"/>
    <property type="gene ID" value="ALUE_0001049801"/>
</dbReference>
<dbReference type="AlphaFoldDB" id="A0A9J2PLY3"/>
<comment type="function">
    <text evidence="1">Extremely potent competitive inhibitor of cAMP-dependent protein kinase activity, this protein interacts with the catalytic subunit of the enzyme after the cAMP-induced dissociation of its regulatory chains.</text>
</comment>
<evidence type="ECO:0000256" key="1">
    <source>
        <dbReference type="ARBA" id="ARBA00002844"/>
    </source>
</evidence>
<evidence type="ECO:0000256" key="2">
    <source>
        <dbReference type="ARBA" id="ARBA00006393"/>
    </source>
</evidence>
<evidence type="ECO:0000313" key="6">
    <source>
        <dbReference type="WBParaSite" id="ALUE_0001049801-mRNA-1"/>
    </source>
</evidence>